<dbReference type="AlphaFoldDB" id="A0A3N2SCH0"/>
<reference evidence="2 3" key="1">
    <citation type="submission" date="2018-10" db="EMBL/GenBank/DDBJ databases">
        <title>Horizontal transference of carbapenem resistance between Klebsiella pneumoniae and Kluyvera ascorbata during abdominal infection: a case report.</title>
        <authorList>
            <person name="Raro O.H.F."/>
            <person name="Lima-Morales D."/>
            <person name="Barth A.L."/>
            <person name="Paim T.G.S."/>
            <person name="Mott M.P."/>
            <person name="Riche C.V.W."/>
            <person name="Teixeira U.F."/>
            <person name="Waechter F."/>
            <person name="Dias C.A.G."/>
        </authorList>
    </citation>
    <scope>NUCLEOTIDE SEQUENCE [LARGE SCALE GENOMIC DNA]</scope>
    <source>
        <strain evidence="2 3">OT2</strain>
    </source>
</reference>
<keyword evidence="1" id="KW-0812">Transmembrane</keyword>
<proteinExistence type="predicted"/>
<dbReference type="Proteomes" id="UP000268051">
    <property type="component" value="Unassembled WGS sequence"/>
</dbReference>
<dbReference type="EMBL" id="RHFN01000003">
    <property type="protein sequence ID" value="ROU17261.1"/>
    <property type="molecule type" value="Genomic_DNA"/>
</dbReference>
<keyword evidence="1" id="KW-0472">Membrane</keyword>
<evidence type="ECO:0000313" key="3">
    <source>
        <dbReference type="Proteomes" id="UP000268051"/>
    </source>
</evidence>
<accession>A0A3N2SCH0</accession>
<evidence type="ECO:0000313" key="2">
    <source>
        <dbReference type="EMBL" id="ROU17261.1"/>
    </source>
</evidence>
<protein>
    <submittedName>
        <fullName evidence="2">Uncharacterized protein</fullName>
    </submittedName>
</protein>
<name>A0A3N2SCH0_9ENTR</name>
<evidence type="ECO:0000256" key="1">
    <source>
        <dbReference type="SAM" id="Phobius"/>
    </source>
</evidence>
<comment type="caution">
    <text evidence="2">The sequence shown here is derived from an EMBL/GenBank/DDBJ whole genome shotgun (WGS) entry which is preliminary data.</text>
</comment>
<dbReference type="OrthoDB" id="6595002at2"/>
<keyword evidence="1" id="KW-1133">Transmembrane helix</keyword>
<organism evidence="2 3">
    <name type="scientific">Kluyvera ascorbata</name>
    <dbReference type="NCBI Taxonomy" id="51288"/>
    <lineage>
        <taxon>Bacteria</taxon>
        <taxon>Pseudomonadati</taxon>
        <taxon>Pseudomonadota</taxon>
        <taxon>Gammaproteobacteria</taxon>
        <taxon>Enterobacterales</taxon>
        <taxon>Enterobacteriaceae</taxon>
        <taxon>Kluyvera</taxon>
    </lineage>
</organism>
<feature type="transmembrane region" description="Helical" evidence="1">
    <location>
        <begin position="12"/>
        <end position="30"/>
    </location>
</feature>
<sequence>MVMNKVSNPVMYLTAIIAIASLLLSAYLLFTRQPRGSMNVDCSTMLQMAYKDPDLTATIDLTFRLHRNHTGQVALSGKIKQDDRTQTISRTMLFDYEVKTPGEISLDNMRYAKNLKDSVTDDEFKMNFFYVPDGQKRTIKIRATRNAYLIENLHSPVFLCVNTKL</sequence>
<gene>
    <name evidence="2" type="ORF">EB837_04935</name>
</gene>